<proteinExistence type="predicted"/>
<dbReference type="Pfam" id="PF03372">
    <property type="entry name" value="Exo_endo_phos"/>
    <property type="match status" value="1"/>
</dbReference>
<comment type="caution">
    <text evidence="2">The sequence shown here is derived from an EMBL/GenBank/DDBJ whole genome shotgun (WGS) entry which is preliminary data.</text>
</comment>
<dbReference type="CDD" id="cd10283">
    <property type="entry name" value="MnuA_DNase1-like"/>
    <property type="match status" value="1"/>
</dbReference>
<evidence type="ECO:0000313" key="3">
    <source>
        <dbReference type="Proteomes" id="UP000275461"/>
    </source>
</evidence>
<protein>
    <recommendedName>
        <fullName evidence="1">Endonuclease/exonuclease/phosphatase domain-containing protein</fullName>
    </recommendedName>
</protein>
<dbReference type="SUPFAM" id="SSF56219">
    <property type="entry name" value="DNase I-like"/>
    <property type="match status" value="1"/>
</dbReference>
<keyword evidence="3" id="KW-1185">Reference proteome</keyword>
<dbReference type="InterPro" id="IPR005135">
    <property type="entry name" value="Endo/exonuclease/phosphatase"/>
</dbReference>
<dbReference type="RefSeq" id="WP_121440665.1">
    <property type="nucleotide sequence ID" value="NZ_RCDA01000001.1"/>
</dbReference>
<dbReference type="CDD" id="cd04486">
    <property type="entry name" value="YhcR_OBF_like"/>
    <property type="match status" value="1"/>
</dbReference>
<name>A0A498C7Q4_9GAMM</name>
<dbReference type="PANTHER" id="PTHR42834">
    <property type="entry name" value="ENDONUCLEASE/EXONUCLEASE/PHOSPHATASE FAMILY PROTEIN (AFU_ORTHOLOGUE AFUA_3G09210)"/>
    <property type="match status" value="1"/>
</dbReference>
<dbReference type="PANTHER" id="PTHR42834:SF1">
    <property type="entry name" value="ENDONUCLEASE_EXONUCLEASE_PHOSPHATASE FAMILY PROTEIN (AFU_ORTHOLOGUE AFUA_3G09210)"/>
    <property type="match status" value="1"/>
</dbReference>
<dbReference type="Proteomes" id="UP000275461">
    <property type="component" value="Unassembled WGS sequence"/>
</dbReference>
<dbReference type="InterPro" id="IPR036691">
    <property type="entry name" value="Endo/exonu/phosph_ase_sf"/>
</dbReference>
<gene>
    <name evidence="2" type="ORF">DFR31_0045</name>
</gene>
<dbReference type="EMBL" id="RCDA01000001">
    <property type="protein sequence ID" value="RLK50156.1"/>
    <property type="molecule type" value="Genomic_DNA"/>
</dbReference>
<dbReference type="GO" id="GO:0003824">
    <property type="term" value="F:catalytic activity"/>
    <property type="evidence" value="ECO:0007669"/>
    <property type="project" value="InterPro"/>
</dbReference>
<reference evidence="2 3" key="1">
    <citation type="submission" date="2018-10" db="EMBL/GenBank/DDBJ databases">
        <title>Genomic Encyclopedia of Type Strains, Phase IV (KMG-IV): sequencing the most valuable type-strain genomes for metagenomic binning, comparative biology and taxonomic classification.</title>
        <authorList>
            <person name="Goeker M."/>
        </authorList>
    </citation>
    <scope>NUCLEOTIDE SEQUENCE [LARGE SCALE GENOMIC DNA]</scope>
    <source>
        <strain evidence="2 3">DSM 12769</strain>
    </source>
</reference>
<sequence length="580" mass="62767">MARVGKRLVTPSRLALIGALVVAVALVLLRHAPPALGDCSGEFTGLYAIAGHGDDGAVAEGEQVRIRGTVTGVFTGEDQLDGFFIQGDGPGDGLPSGLFVYAPGLTPEQASAVRPGRELAITARTGRWQGQPQVQRVQAIADCGADEGLEPLPVSFPLEPEEEARWAGLWVRVNQSMTVSGTHELQRYGSLHLSADGRAFRPTNFIAADEQPAGRLKVILDDGSHATWPSPTPWLDGETGTRRVGTRVEGLEGVLATTFGALRLHPTQSPRFFDDNPRPDAPERSGAELVRVAGFNVENYFLNLGERGAANSGELERQRERLLPALIGLDADIVGLVEMENDRAALADLVTRLNDRLGEERYRAAAATPDTGSDAIKVSLIYRADRVEKLGAPRRDLDPQHHRPPLKAAFRAREGGRPFGVAVVHHKAKVGCPESGDVDRGQGCWNLRRTAQSEALVQGLADWRKQRGDDLPVLIVGDVNAYGGEAPVRAFLEGGKRDLLAAHQPPEQRYTYVFRGESGYLDHALAPPPLAERVDAAGTWAINADEPRLLEYDARGIADRFSPGPWRSSDHDPVWVDLQP</sequence>
<dbReference type="InterPro" id="IPR047971">
    <property type="entry name" value="ExeM-like"/>
</dbReference>
<dbReference type="NCBIfam" id="NF033681">
    <property type="entry name" value="ExeM_NucH_DNase"/>
    <property type="match status" value="1"/>
</dbReference>
<evidence type="ECO:0000259" key="1">
    <source>
        <dbReference type="Pfam" id="PF03372"/>
    </source>
</evidence>
<feature type="domain" description="Endonuclease/exonuclease/phosphatase" evidence="1">
    <location>
        <begin position="310"/>
        <end position="571"/>
    </location>
</feature>
<organism evidence="2 3">
    <name type="scientific">Alkalispirillum mobile</name>
    <dbReference type="NCBI Taxonomy" id="85925"/>
    <lineage>
        <taxon>Bacteria</taxon>
        <taxon>Pseudomonadati</taxon>
        <taxon>Pseudomonadota</taxon>
        <taxon>Gammaproteobacteria</taxon>
        <taxon>Chromatiales</taxon>
        <taxon>Ectothiorhodospiraceae</taxon>
        <taxon>Alkalispirillum</taxon>
    </lineage>
</organism>
<dbReference type="OrthoDB" id="9800417at2"/>
<accession>A0A498C7Q4</accession>
<dbReference type="AlphaFoldDB" id="A0A498C7Q4"/>
<evidence type="ECO:0000313" key="2">
    <source>
        <dbReference type="EMBL" id="RLK50156.1"/>
    </source>
</evidence>
<dbReference type="Gene3D" id="3.60.10.10">
    <property type="entry name" value="Endonuclease/exonuclease/phosphatase"/>
    <property type="match status" value="1"/>
</dbReference>